<comment type="function">
    <text evidence="2">Component of the dihydroxyacetone kinase complex, which is responsible for the phosphoenolpyruvate (PEP)-dependent phosphorylation of dihydroxyacetone. DhaM serves as the phosphoryl donor. Is phosphorylated by phosphoenolpyruvate in an EI- and HPr-dependent reaction, and a phosphorelay system on histidine residues finally leads to phosphoryl transfer to DhaL and dihydroxyacetone.</text>
</comment>
<reference evidence="7 8" key="1">
    <citation type="submission" date="2017-06" db="EMBL/GenBank/DDBJ databases">
        <authorList>
            <person name="Kim H.J."/>
            <person name="Triplett B.A."/>
        </authorList>
    </citation>
    <scope>NUCLEOTIDE SEQUENCE [LARGE SCALE GENOMIC DNA]</scope>
    <source>
        <strain evidence="7 8">DSM 44272</strain>
    </source>
</reference>
<dbReference type="Gene3D" id="3.40.50.510">
    <property type="entry name" value="Phosphotransferase system, mannose-type IIA component"/>
    <property type="match status" value="1"/>
</dbReference>
<dbReference type="InterPro" id="IPR036662">
    <property type="entry name" value="PTS_EIIA_man-typ_sf"/>
</dbReference>
<dbReference type="NCBIfam" id="TIGR02364">
    <property type="entry name" value="dha_pts"/>
    <property type="match status" value="1"/>
</dbReference>
<gene>
    <name evidence="7" type="ORF">SAMN06272737_101242</name>
</gene>
<dbReference type="Pfam" id="PF03610">
    <property type="entry name" value="EIIA-man"/>
    <property type="match status" value="1"/>
</dbReference>
<organism evidence="7 8">
    <name type="scientific">Blastococcus mobilis</name>
    <dbReference type="NCBI Taxonomy" id="1938746"/>
    <lineage>
        <taxon>Bacteria</taxon>
        <taxon>Bacillati</taxon>
        <taxon>Actinomycetota</taxon>
        <taxon>Actinomycetes</taxon>
        <taxon>Geodermatophilales</taxon>
        <taxon>Geodermatophilaceae</taxon>
        <taxon>Blastococcus</taxon>
    </lineage>
</organism>
<comment type="catalytic activity">
    <reaction evidence="1">
        <text>dihydroxyacetone + phosphoenolpyruvate = dihydroxyacetone phosphate + pyruvate</text>
        <dbReference type="Rhea" id="RHEA:18381"/>
        <dbReference type="ChEBI" id="CHEBI:15361"/>
        <dbReference type="ChEBI" id="CHEBI:16016"/>
        <dbReference type="ChEBI" id="CHEBI:57642"/>
        <dbReference type="ChEBI" id="CHEBI:58702"/>
        <dbReference type="EC" id="2.7.1.121"/>
    </reaction>
</comment>
<dbReference type="InterPro" id="IPR039643">
    <property type="entry name" value="DhaM"/>
</dbReference>
<dbReference type="RefSeq" id="WP_089334738.1">
    <property type="nucleotide sequence ID" value="NZ_FZNO01000001.1"/>
</dbReference>
<comment type="subunit">
    <text evidence="5">Homodimer. The dihydroxyacetone kinase complex is composed of a homodimer of DhaM, a homodimer of DhaK and the subunit DhaL.</text>
</comment>
<evidence type="ECO:0000313" key="7">
    <source>
        <dbReference type="EMBL" id="SNR24319.1"/>
    </source>
</evidence>
<evidence type="ECO:0000256" key="5">
    <source>
        <dbReference type="ARBA" id="ARBA00046577"/>
    </source>
</evidence>
<protein>
    <recommendedName>
        <fullName evidence="3">phosphoenolpyruvate--glycerone phosphotransferase</fullName>
        <ecNumber evidence="3">2.7.1.121</ecNumber>
    </recommendedName>
</protein>
<dbReference type="EMBL" id="FZNO01000001">
    <property type="protein sequence ID" value="SNR24319.1"/>
    <property type="molecule type" value="Genomic_DNA"/>
</dbReference>
<evidence type="ECO:0000256" key="3">
    <source>
        <dbReference type="ARBA" id="ARBA00012095"/>
    </source>
</evidence>
<dbReference type="PANTHER" id="PTHR38594">
    <property type="entry name" value="PEP-DEPENDENT DIHYDROXYACETONE KINASE, PHOSPHORYL DONOR SUBUNIT DHAM"/>
    <property type="match status" value="1"/>
</dbReference>
<dbReference type="GO" id="GO:0047324">
    <property type="term" value="F:phosphoenolpyruvate-glycerone phosphotransferase activity"/>
    <property type="evidence" value="ECO:0007669"/>
    <property type="project" value="UniProtKB-EC"/>
</dbReference>
<proteinExistence type="predicted"/>
<keyword evidence="4" id="KW-0808">Transferase</keyword>
<dbReference type="InterPro" id="IPR012844">
    <property type="entry name" value="DhaM_N"/>
</dbReference>
<dbReference type="GO" id="GO:0019563">
    <property type="term" value="P:glycerol catabolic process"/>
    <property type="evidence" value="ECO:0007669"/>
    <property type="project" value="InterPro"/>
</dbReference>
<dbReference type="OrthoDB" id="9765468at2"/>
<dbReference type="SUPFAM" id="SSF53062">
    <property type="entry name" value="PTS system fructose IIA component-like"/>
    <property type="match status" value="1"/>
</dbReference>
<dbReference type="GO" id="GO:0016020">
    <property type="term" value="C:membrane"/>
    <property type="evidence" value="ECO:0007669"/>
    <property type="project" value="InterPro"/>
</dbReference>
<keyword evidence="7" id="KW-0418">Kinase</keyword>
<evidence type="ECO:0000256" key="2">
    <source>
        <dbReference type="ARBA" id="ARBA00002788"/>
    </source>
</evidence>
<dbReference type="AlphaFoldDB" id="A0A238USK1"/>
<dbReference type="GO" id="GO:0009401">
    <property type="term" value="P:phosphoenolpyruvate-dependent sugar phosphotransferase system"/>
    <property type="evidence" value="ECO:0007669"/>
    <property type="project" value="InterPro"/>
</dbReference>
<dbReference type="Proteomes" id="UP000198403">
    <property type="component" value="Unassembled WGS sequence"/>
</dbReference>
<accession>A0A238USK1</accession>
<dbReference type="InterPro" id="IPR004701">
    <property type="entry name" value="PTS_EIIA_man-typ"/>
</dbReference>
<keyword evidence="8" id="KW-1185">Reference proteome</keyword>
<evidence type="ECO:0000256" key="4">
    <source>
        <dbReference type="ARBA" id="ARBA00022679"/>
    </source>
</evidence>
<sequence length="143" mass="13809">MPVGLVVVSHSRALADAAVELARGMLPGRDLAVEVAAGDIDGGLGTDATAIAEAMTAADSGDGVVVLMDLGSAVLSAETALDLLDDDARARVVLSPAPFVEGLVGAVVTAAAGASRAQVAAEALRGSAPKQAHLSGGPADGTG</sequence>
<name>A0A238USK1_9ACTN</name>
<feature type="domain" description="PTS EIIA type-4" evidence="6">
    <location>
        <begin position="2"/>
        <end position="132"/>
    </location>
</feature>
<evidence type="ECO:0000313" key="8">
    <source>
        <dbReference type="Proteomes" id="UP000198403"/>
    </source>
</evidence>
<evidence type="ECO:0000259" key="6">
    <source>
        <dbReference type="PROSITE" id="PS51096"/>
    </source>
</evidence>
<dbReference type="EC" id="2.7.1.121" evidence="3"/>
<evidence type="ECO:0000256" key="1">
    <source>
        <dbReference type="ARBA" id="ARBA00001113"/>
    </source>
</evidence>
<dbReference type="PANTHER" id="PTHR38594:SF1">
    <property type="entry name" value="PEP-DEPENDENT DIHYDROXYACETONE KINASE, PHOSPHORYL DONOR SUBUNIT DHAM"/>
    <property type="match status" value="1"/>
</dbReference>
<dbReference type="PROSITE" id="PS51096">
    <property type="entry name" value="PTS_EIIA_TYPE_4"/>
    <property type="match status" value="1"/>
</dbReference>